<sequence>MEPVNYLRNFENAPVIISAVQAAIEDAGGPITLPQIHAATGIGRGKIARCLNRLTDKGLVRRWRGTRKVTVKHRITGTIFDVVLPLWIYESLKD</sequence>
<name>A0A6J5T936_9CAUD</name>
<reference evidence="3" key="1">
    <citation type="submission" date="2020-05" db="EMBL/GenBank/DDBJ databases">
        <authorList>
            <person name="Chiriac C."/>
            <person name="Salcher M."/>
            <person name="Ghai R."/>
            <person name="Kavagutti S V."/>
        </authorList>
    </citation>
    <scope>NUCLEOTIDE SEQUENCE</scope>
</reference>
<proteinExistence type="predicted"/>
<gene>
    <name evidence="4" type="ORF">UFOVP145_30</name>
    <name evidence="2" type="ORF">UFOVP4_44</name>
    <name evidence="3" type="ORF">UFOVP64_16</name>
</gene>
<dbReference type="InterPro" id="IPR005471">
    <property type="entry name" value="Tscrpt_reg_IclR_N"/>
</dbReference>
<dbReference type="EMBL" id="LR796136">
    <property type="protein sequence ID" value="CAB4120986.1"/>
    <property type="molecule type" value="Genomic_DNA"/>
</dbReference>
<dbReference type="Gene3D" id="1.10.10.10">
    <property type="entry name" value="Winged helix-like DNA-binding domain superfamily/Winged helix DNA-binding domain"/>
    <property type="match status" value="1"/>
</dbReference>
<protein>
    <submittedName>
        <fullName evidence="3">Transcription regulator IclR, N-terminal</fullName>
    </submittedName>
</protein>
<evidence type="ECO:0000313" key="3">
    <source>
        <dbReference type="EMBL" id="CAB4241253.1"/>
    </source>
</evidence>
<dbReference type="InterPro" id="IPR036388">
    <property type="entry name" value="WH-like_DNA-bd_sf"/>
</dbReference>
<evidence type="ECO:0000259" key="1">
    <source>
        <dbReference type="Pfam" id="PF09339"/>
    </source>
</evidence>
<accession>A0A6J5T936</accession>
<dbReference type="Pfam" id="PF09339">
    <property type="entry name" value="HTH_IclR"/>
    <property type="match status" value="1"/>
</dbReference>
<evidence type="ECO:0000313" key="4">
    <source>
        <dbReference type="EMBL" id="CAB5078989.1"/>
    </source>
</evidence>
<dbReference type="SUPFAM" id="SSF46785">
    <property type="entry name" value="Winged helix' DNA-binding domain"/>
    <property type="match status" value="1"/>
</dbReference>
<dbReference type="InterPro" id="IPR036390">
    <property type="entry name" value="WH_DNA-bd_sf"/>
</dbReference>
<dbReference type="GO" id="GO:0006355">
    <property type="term" value="P:regulation of DNA-templated transcription"/>
    <property type="evidence" value="ECO:0007669"/>
    <property type="project" value="InterPro"/>
</dbReference>
<dbReference type="EMBL" id="LR798189">
    <property type="protein sequence ID" value="CAB5078989.1"/>
    <property type="molecule type" value="Genomic_DNA"/>
</dbReference>
<dbReference type="GO" id="GO:0003677">
    <property type="term" value="F:DNA binding"/>
    <property type="evidence" value="ECO:0007669"/>
    <property type="project" value="InterPro"/>
</dbReference>
<feature type="domain" description="HTH iclR-type" evidence="1">
    <location>
        <begin position="23"/>
        <end position="62"/>
    </location>
</feature>
<dbReference type="EMBL" id="LR797822">
    <property type="protein sequence ID" value="CAB4241253.1"/>
    <property type="molecule type" value="Genomic_DNA"/>
</dbReference>
<evidence type="ECO:0000313" key="2">
    <source>
        <dbReference type="EMBL" id="CAB4120986.1"/>
    </source>
</evidence>
<organism evidence="3">
    <name type="scientific">uncultured Caudovirales phage</name>
    <dbReference type="NCBI Taxonomy" id="2100421"/>
    <lineage>
        <taxon>Viruses</taxon>
        <taxon>Duplodnaviria</taxon>
        <taxon>Heunggongvirae</taxon>
        <taxon>Uroviricota</taxon>
        <taxon>Caudoviricetes</taxon>
        <taxon>Peduoviridae</taxon>
        <taxon>Maltschvirus</taxon>
        <taxon>Maltschvirus maltsch</taxon>
    </lineage>
</organism>